<evidence type="ECO:0000256" key="3">
    <source>
        <dbReference type="SAM" id="MobiDB-lite"/>
    </source>
</evidence>
<evidence type="ECO:0000313" key="6">
    <source>
        <dbReference type="EMBL" id="MFK2875665.1"/>
    </source>
</evidence>
<organism evidence="7 9">
    <name type="scientific">Rhodanobacter hydrolyticus</name>
    <dbReference type="NCBI Taxonomy" id="2250595"/>
    <lineage>
        <taxon>Bacteria</taxon>
        <taxon>Pseudomonadati</taxon>
        <taxon>Pseudomonadota</taxon>
        <taxon>Gammaproteobacteria</taxon>
        <taxon>Lysobacterales</taxon>
        <taxon>Rhodanobacteraceae</taxon>
        <taxon>Rhodanobacter</taxon>
    </lineage>
</organism>
<dbReference type="CDD" id="cd01949">
    <property type="entry name" value="GGDEF"/>
    <property type="match status" value="1"/>
</dbReference>
<dbReference type="Gene3D" id="3.30.70.270">
    <property type="match status" value="1"/>
</dbReference>
<dbReference type="EMBL" id="JADIKK010000008">
    <property type="protein sequence ID" value="MFK2879684.1"/>
    <property type="molecule type" value="Genomic_DNA"/>
</dbReference>
<keyword evidence="9" id="KW-1185">Reference proteome</keyword>
<dbReference type="PROSITE" id="PS50887">
    <property type="entry name" value="GGDEF"/>
    <property type="match status" value="1"/>
</dbReference>
<feature type="domain" description="GGDEF" evidence="5">
    <location>
        <begin position="349"/>
        <end position="485"/>
    </location>
</feature>
<dbReference type="SUPFAM" id="SSF55073">
    <property type="entry name" value="Nucleotide cyclase"/>
    <property type="match status" value="1"/>
</dbReference>
<dbReference type="EMBL" id="JADIKK010000008">
    <property type="protein sequence ID" value="MFK2876118.1"/>
    <property type="molecule type" value="Genomic_DNA"/>
</dbReference>
<feature type="transmembrane region" description="Helical" evidence="4">
    <location>
        <begin position="119"/>
        <end position="139"/>
    </location>
</feature>
<dbReference type="SMART" id="SM00267">
    <property type="entry name" value="GGDEF"/>
    <property type="match status" value="1"/>
</dbReference>
<feature type="region of interest" description="Disordered" evidence="3">
    <location>
        <begin position="480"/>
        <end position="499"/>
    </location>
</feature>
<dbReference type="InterPro" id="IPR050469">
    <property type="entry name" value="Diguanylate_Cyclase"/>
</dbReference>
<name>A0ABW8J1G1_9GAMM</name>
<dbReference type="Pfam" id="PF00990">
    <property type="entry name" value="GGDEF"/>
    <property type="match status" value="1"/>
</dbReference>
<proteinExistence type="predicted"/>
<dbReference type="PANTHER" id="PTHR45138:SF9">
    <property type="entry name" value="DIGUANYLATE CYCLASE DGCM-RELATED"/>
    <property type="match status" value="1"/>
</dbReference>
<evidence type="ECO:0000259" key="5">
    <source>
        <dbReference type="PROSITE" id="PS50887"/>
    </source>
</evidence>
<feature type="transmembrane region" description="Helical" evidence="4">
    <location>
        <begin position="151"/>
        <end position="173"/>
    </location>
</feature>
<feature type="transmembrane region" description="Helical" evidence="4">
    <location>
        <begin position="27"/>
        <end position="44"/>
    </location>
</feature>
<feature type="transmembrane region" description="Helical" evidence="4">
    <location>
        <begin position="185"/>
        <end position="206"/>
    </location>
</feature>
<sequence>MQVVLLIVLLTAHLALAHWYGHTEAVLPQLAMLAVQGMAVWAVFTRYRRSPSLIRLPWLLLALAVLMQMLWDSTNVLATVLGDKGGYLAALATVLSALYVIPCMFMSTRLFTQHEPRTVVALDLVLLCMVAALVYQFFITLLSGPLASDPASIYVVVYLADAIDFSLAAMAILRLFGARSFRWRFFYYVASAYLLVNASVACIYNRVEMHGLPWWAGSLIDVPHALLLVVALRQPPRWLRTYRPSLGVSQTIGSFAPILLAMMVVMLGISTSRINFVLSLLVGAAAVLFYGLRVAFIQSRHIDQQRAIDLSTWRLEQQVGRDPLTGIANRATLDTRLREVLEEGRSTGCFGSLLMIDIDYFKQYNDSLGHIAGDACLIQVAGALSRSQVRARDLVARYGGEEFAIVLVDTNAEVALEVARRLVTAIEHLQIAHPACPLGRLSISIGVATQTEQTPIDPVAMLDQADHALYRAKRNGRNRFEAATGDADPSSALYGASNA</sequence>
<evidence type="ECO:0000256" key="2">
    <source>
        <dbReference type="ARBA" id="ARBA00034247"/>
    </source>
</evidence>
<gene>
    <name evidence="6" type="ORF">ISP25_01080</name>
    <name evidence="7" type="ORF">ISP25_03440</name>
    <name evidence="8" type="ORF">ISP25_21700</name>
</gene>
<evidence type="ECO:0000313" key="8">
    <source>
        <dbReference type="EMBL" id="MFK2879684.1"/>
    </source>
</evidence>
<comment type="catalytic activity">
    <reaction evidence="2">
        <text>2 GTP = 3',3'-c-di-GMP + 2 diphosphate</text>
        <dbReference type="Rhea" id="RHEA:24898"/>
        <dbReference type="ChEBI" id="CHEBI:33019"/>
        <dbReference type="ChEBI" id="CHEBI:37565"/>
        <dbReference type="ChEBI" id="CHEBI:58805"/>
        <dbReference type="EC" id="2.7.7.65"/>
    </reaction>
</comment>
<accession>A0ABW8J1G1</accession>
<keyword evidence="4" id="KW-1133">Transmembrane helix</keyword>
<dbReference type="RefSeq" id="WP_404611675.1">
    <property type="nucleotide sequence ID" value="NZ_JADIKK010000007.1"/>
</dbReference>
<dbReference type="Proteomes" id="UP001620339">
    <property type="component" value="Unassembled WGS sequence"/>
</dbReference>
<dbReference type="InterPro" id="IPR043128">
    <property type="entry name" value="Rev_trsase/Diguanyl_cyclase"/>
</dbReference>
<feature type="transmembrane region" description="Helical" evidence="4">
    <location>
        <begin position="252"/>
        <end position="270"/>
    </location>
</feature>
<evidence type="ECO:0000313" key="7">
    <source>
        <dbReference type="EMBL" id="MFK2876118.1"/>
    </source>
</evidence>
<feature type="transmembrane region" description="Helical" evidence="4">
    <location>
        <begin position="276"/>
        <end position="296"/>
    </location>
</feature>
<keyword evidence="4" id="KW-0812">Transmembrane</keyword>
<protein>
    <recommendedName>
        <fullName evidence="1">diguanylate cyclase</fullName>
        <ecNumber evidence="1">2.7.7.65</ecNumber>
    </recommendedName>
</protein>
<keyword evidence="4" id="KW-0472">Membrane</keyword>
<dbReference type="NCBIfam" id="TIGR00254">
    <property type="entry name" value="GGDEF"/>
    <property type="match status" value="1"/>
</dbReference>
<feature type="transmembrane region" description="Helical" evidence="4">
    <location>
        <begin position="56"/>
        <end position="74"/>
    </location>
</feature>
<dbReference type="InterPro" id="IPR000160">
    <property type="entry name" value="GGDEF_dom"/>
</dbReference>
<comment type="caution">
    <text evidence="7">The sequence shown here is derived from an EMBL/GenBank/DDBJ whole genome shotgun (WGS) entry which is preliminary data.</text>
</comment>
<reference evidence="7 9" key="1">
    <citation type="submission" date="2020-10" db="EMBL/GenBank/DDBJ databases">
        <title>Phylogeny of dyella-like bacteria.</title>
        <authorList>
            <person name="Fu J."/>
        </authorList>
    </citation>
    <scope>NUCLEOTIDE SEQUENCE [LARGE SCALE GENOMIC DNA]</scope>
    <source>
        <strain evidence="7 9">KACC 19113</strain>
    </source>
</reference>
<evidence type="ECO:0000313" key="9">
    <source>
        <dbReference type="Proteomes" id="UP001620339"/>
    </source>
</evidence>
<dbReference type="InterPro" id="IPR029787">
    <property type="entry name" value="Nucleotide_cyclase"/>
</dbReference>
<dbReference type="EC" id="2.7.7.65" evidence="1"/>
<feature type="transmembrane region" description="Helical" evidence="4">
    <location>
        <begin position="86"/>
        <end position="107"/>
    </location>
</feature>
<evidence type="ECO:0000256" key="1">
    <source>
        <dbReference type="ARBA" id="ARBA00012528"/>
    </source>
</evidence>
<dbReference type="EMBL" id="JADIKK010000007">
    <property type="protein sequence ID" value="MFK2875665.1"/>
    <property type="molecule type" value="Genomic_DNA"/>
</dbReference>
<dbReference type="PANTHER" id="PTHR45138">
    <property type="entry name" value="REGULATORY COMPONENTS OF SENSORY TRANSDUCTION SYSTEM"/>
    <property type="match status" value="1"/>
</dbReference>
<evidence type="ECO:0000256" key="4">
    <source>
        <dbReference type="SAM" id="Phobius"/>
    </source>
</evidence>